<name>A0A4R8DSV9_9BACT</name>
<protein>
    <submittedName>
        <fullName evidence="3">Thiopeptide-type bacteriocin biosynthesis protein</fullName>
    </submittedName>
</protein>
<organism evidence="3 4">
    <name type="scientific">Dinghuibacter silviterrae</name>
    <dbReference type="NCBI Taxonomy" id="1539049"/>
    <lineage>
        <taxon>Bacteria</taxon>
        <taxon>Pseudomonadati</taxon>
        <taxon>Bacteroidota</taxon>
        <taxon>Chitinophagia</taxon>
        <taxon>Chitinophagales</taxon>
        <taxon>Chitinophagaceae</taxon>
        <taxon>Dinghuibacter</taxon>
    </lineage>
</organism>
<dbReference type="Proteomes" id="UP000294498">
    <property type="component" value="Unassembled WGS sequence"/>
</dbReference>
<evidence type="ECO:0000259" key="2">
    <source>
        <dbReference type="Pfam" id="PF14028"/>
    </source>
</evidence>
<keyword evidence="4" id="KW-1185">Reference proteome</keyword>
<evidence type="ECO:0000313" key="3">
    <source>
        <dbReference type="EMBL" id="TDX00487.1"/>
    </source>
</evidence>
<dbReference type="RefSeq" id="WP_317129034.1">
    <property type="nucleotide sequence ID" value="NZ_SODV01000001.1"/>
</dbReference>
<gene>
    <name evidence="3" type="ORF">EDB95_1512</name>
</gene>
<proteinExistence type="predicted"/>
<feature type="domain" description="Lantibiotic dehydratase N-terminal" evidence="1">
    <location>
        <begin position="43"/>
        <end position="674"/>
    </location>
</feature>
<reference evidence="3 4" key="1">
    <citation type="submission" date="2019-03" db="EMBL/GenBank/DDBJ databases">
        <title>Genomic Encyclopedia of Type Strains, Phase IV (KMG-IV): sequencing the most valuable type-strain genomes for metagenomic binning, comparative biology and taxonomic classification.</title>
        <authorList>
            <person name="Goeker M."/>
        </authorList>
    </citation>
    <scope>NUCLEOTIDE SEQUENCE [LARGE SCALE GENOMIC DNA]</scope>
    <source>
        <strain evidence="3 4">DSM 100059</strain>
    </source>
</reference>
<comment type="caution">
    <text evidence="3">The sequence shown here is derived from an EMBL/GenBank/DDBJ whole genome shotgun (WGS) entry which is preliminary data.</text>
</comment>
<accession>A0A4R8DSV9</accession>
<evidence type="ECO:0000259" key="1">
    <source>
        <dbReference type="Pfam" id="PF04738"/>
    </source>
</evidence>
<dbReference type="EMBL" id="SODV01000001">
    <property type="protein sequence ID" value="TDX00487.1"/>
    <property type="molecule type" value="Genomic_DNA"/>
</dbReference>
<feature type="domain" description="Thiopeptide-type bacteriocin biosynthesis" evidence="2">
    <location>
        <begin position="746"/>
        <end position="1004"/>
    </location>
</feature>
<dbReference type="AlphaFoldDB" id="A0A4R8DSV9"/>
<evidence type="ECO:0000313" key="4">
    <source>
        <dbReference type="Proteomes" id="UP000294498"/>
    </source>
</evidence>
<sequence length="1013" mass="115247">MGRSFLTMLADYKFTSGLVVRAPRIPGWQRLDEATIRALATKAWFKEAVYAASPALYREMLKWLDGGRNDKMLTTLCKYVSRMNHRCTPFGLFSGCAYIGWGQGETSITLNGTTRKTRPDMSFLYKFGRTAAAELRDHLRFHVNSSAYVLGEEIRLMKHVYDRNGDRTYQLHAVERTEYLDSLMVQAKGDVGFRDLVSTLVSFGAEEEDAVSYVERLLEERVFVDELEPTVTGEGYFEHLITSIEKAGCGTSAIGRRLKELKPGLAAIDTPDIADNDRSLELSGLFEGFGLAHDEGRLFQVDLFFEGDNCLDSRLKAQLVDVLKVLNKLSLPSVGGGLLEFARRYRTRYEDREMPLSAVLDPDAGIGYPGIESKGAWPELHLEAPEKRRPDLGWGQVEEFLFSTLLEAQQHHAYSVILDETTVERLPDVGAALPLSLSVTFQVLDGIDGLLWVEGAGGSSAANLLARFCQGDDSINQLSEEITSAEVAAIGSTSVLAEIVHLPEDRTGNIQQHPTLRDYEIPYLGQPVVQEEGILPLDDLYISVSGEEVVLRSRKLGKRVLPRLTNAYNYAKTALPVFRFLCDLQGQGTQRSLGFSWGALASRFVFLPRVTWKGHVLSRATWQFKAKDYRTLLEGEDDTMERMTRWREEWKIPLSFLWLDGDNELLIEAENPLLVGIFLKMVRKHPSFKIAEYLRTGEGVVRAVDGTSYNGQFVASLVRHRGTDAAPGKKIFIEGVQRSFSVGSEWMYYKLYCGERSADMLLDKVVGPVWEELRAKGLVQRWFFIRYADPEFHLRVRFLLSRPESWGEAVQVVSSHFRPFEKEGFIWKTQMDTYNRELERYGAGTIQEAEEIFQISSDSMLNFLRRQTDVVPRWMWGVQVLDAMLGSFGWELVEKQGFALDKYNLMAKELDPQKAVRRETDKNYRVYAKEISEMLSLNDYITEEFSVKFGNVTDRLVAAKRDGRLEVPLQNLLGSFIHMHMNRLFVSENRVQEMVVYDLAHRYYTSKLARLKD</sequence>
<dbReference type="InterPro" id="IPR023809">
    <property type="entry name" value="Thiopep_bacteriocin_synth_dom"/>
</dbReference>
<dbReference type="InterPro" id="IPR006827">
    <property type="entry name" value="Lant_deHydtase_N"/>
</dbReference>
<dbReference type="NCBIfam" id="TIGR03891">
    <property type="entry name" value="thiopep_ocin"/>
    <property type="match status" value="1"/>
</dbReference>
<dbReference type="Pfam" id="PF04738">
    <property type="entry name" value="Lant_dehydr_N"/>
    <property type="match status" value="1"/>
</dbReference>
<dbReference type="Pfam" id="PF14028">
    <property type="entry name" value="Lant_dehydr_C"/>
    <property type="match status" value="1"/>
</dbReference>